<accession>A0A699TUW8</accession>
<proteinExistence type="predicted"/>
<reference evidence="1" key="1">
    <citation type="journal article" date="2019" name="Sci. Rep.">
        <title>Draft genome of Tanacetum cinerariifolium, the natural source of mosquito coil.</title>
        <authorList>
            <person name="Yamashiro T."/>
            <person name="Shiraishi A."/>
            <person name="Satake H."/>
            <person name="Nakayama K."/>
        </authorList>
    </citation>
    <scope>NUCLEOTIDE SEQUENCE</scope>
</reference>
<feature type="non-terminal residue" evidence="1">
    <location>
        <position position="1"/>
    </location>
</feature>
<comment type="caution">
    <text evidence="1">The sequence shown here is derived from an EMBL/GenBank/DDBJ whole genome shotgun (WGS) entry which is preliminary data.</text>
</comment>
<protein>
    <submittedName>
        <fullName evidence="1">Uncharacterized protein</fullName>
    </submittedName>
</protein>
<dbReference type="EMBL" id="BKCJ011273890">
    <property type="protein sequence ID" value="GFD13640.1"/>
    <property type="molecule type" value="Genomic_DNA"/>
</dbReference>
<feature type="non-terminal residue" evidence="1">
    <location>
        <position position="148"/>
    </location>
</feature>
<evidence type="ECO:0000313" key="1">
    <source>
        <dbReference type="EMBL" id="GFD13640.1"/>
    </source>
</evidence>
<name>A0A699TUW8_TANCI</name>
<organism evidence="1">
    <name type="scientific">Tanacetum cinerariifolium</name>
    <name type="common">Dalmatian daisy</name>
    <name type="synonym">Chrysanthemum cinerariifolium</name>
    <dbReference type="NCBI Taxonomy" id="118510"/>
    <lineage>
        <taxon>Eukaryota</taxon>
        <taxon>Viridiplantae</taxon>
        <taxon>Streptophyta</taxon>
        <taxon>Embryophyta</taxon>
        <taxon>Tracheophyta</taxon>
        <taxon>Spermatophyta</taxon>
        <taxon>Magnoliopsida</taxon>
        <taxon>eudicotyledons</taxon>
        <taxon>Gunneridae</taxon>
        <taxon>Pentapetalae</taxon>
        <taxon>asterids</taxon>
        <taxon>campanulids</taxon>
        <taxon>Asterales</taxon>
        <taxon>Asteraceae</taxon>
        <taxon>Asteroideae</taxon>
        <taxon>Anthemideae</taxon>
        <taxon>Anthemidinae</taxon>
        <taxon>Tanacetum</taxon>
    </lineage>
</organism>
<gene>
    <name evidence="1" type="ORF">Tci_885609</name>
</gene>
<sequence length="148" mass="16237">GRGHPRRVDRPAAHVVVAREQQPAGLGLHPDAGRQDSLLRHRRAGAGSGLGIRRPVLARLYDLPVVDRAAVVLGRHRTFPLGHVPGGVGAGLARAGVRLLRLWRQQRLHQFPQHPGVQNHLPRHPRRVVFTDRRVAGRQPVRGLASGP</sequence>
<dbReference type="AlphaFoldDB" id="A0A699TUW8"/>